<evidence type="ECO:0000256" key="1">
    <source>
        <dbReference type="ARBA" id="ARBA00007734"/>
    </source>
</evidence>
<protein>
    <submittedName>
        <fullName evidence="3">Transglycosylase SLT domain-containing protein</fullName>
    </submittedName>
</protein>
<comment type="similarity">
    <text evidence="1">Belongs to the transglycosylase Slt family.</text>
</comment>
<evidence type="ECO:0000313" key="3">
    <source>
        <dbReference type="EMBL" id="MFK3864678.1"/>
    </source>
</evidence>
<dbReference type="CDD" id="cd16893">
    <property type="entry name" value="LT_MltC_MltE"/>
    <property type="match status" value="1"/>
</dbReference>
<feature type="domain" description="Transglycosylase SLT" evidence="2">
    <location>
        <begin position="256"/>
        <end position="374"/>
    </location>
</feature>
<dbReference type="PANTHER" id="PTHR37423">
    <property type="entry name" value="SOLUBLE LYTIC MUREIN TRANSGLYCOSYLASE-RELATED"/>
    <property type="match status" value="1"/>
</dbReference>
<gene>
    <name evidence="3" type="ORF">ACI2JU_12480</name>
</gene>
<dbReference type="InterPro" id="IPR023346">
    <property type="entry name" value="Lysozyme-like_dom_sf"/>
</dbReference>
<dbReference type="RefSeq" id="WP_404675595.1">
    <property type="nucleotide sequence ID" value="NZ_JBJDOT010000016.1"/>
</dbReference>
<dbReference type="PANTHER" id="PTHR37423:SF2">
    <property type="entry name" value="MEMBRANE-BOUND LYTIC MUREIN TRANSGLYCOSYLASE C"/>
    <property type="match status" value="1"/>
</dbReference>
<organism evidence="3 4">
    <name type="scientific">Pseudoalteromonas rhizosphaerae</name>
    <dbReference type="NCBI Taxonomy" id="2518973"/>
    <lineage>
        <taxon>Bacteria</taxon>
        <taxon>Pseudomonadati</taxon>
        <taxon>Pseudomonadota</taxon>
        <taxon>Gammaproteobacteria</taxon>
        <taxon>Alteromonadales</taxon>
        <taxon>Pseudoalteromonadaceae</taxon>
        <taxon>Pseudoalteromonas</taxon>
    </lineage>
</organism>
<accession>A0ABW8KY11</accession>
<dbReference type="EMBL" id="JBJDOT010000016">
    <property type="protein sequence ID" value="MFK3864678.1"/>
    <property type="molecule type" value="Genomic_DNA"/>
</dbReference>
<dbReference type="Pfam" id="PF01464">
    <property type="entry name" value="SLT"/>
    <property type="match status" value="1"/>
</dbReference>
<dbReference type="Gene3D" id="1.10.530.10">
    <property type="match status" value="1"/>
</dbReference>
<dbReference type="PROSITE" id="PS00922">
    <property type="entry name" value="TRANSGLYCOSYLASE"/>
    <property type="match status" value="1"/>
</dbReference>
<evidence type="ECO:0000313" key="4">
    <source>
        <dbReference type="Proteomes" id="UP001620262"/>
    </source>
</evidence>
<dbReference type="InterPro" id="IPR000189">
    <property type="entry name" value="Transglyc_AS"/>
</dbReference>
<sequence length="432" mass="49385">MRHTLLFFALFSAYSGATTPTFEEFKKQQLAKQTTFKNDHQLEYQAFRQAYLEEYDKFRDRLLQNWSRPVQSSLLERVEYSADKKTRIIIDEQNSTVTVQTLEGSNETGLKATSQEEALTTNQLLNNVKLSPVLTDIFKDPSLLDKAVKTAKVDIKAQPDKHESEVALINEITSQHEQSLSSLDKNEQLPKAQIDIQKEQLTKEKEQRISNLNNALKKTKEQNLTYKRIKSHTFALPDTYLQKKVAPFVTYYSQFSKDQLSLLLAISHAESSFDPNAKSHIPAFGLMQIVPNSAGLDVARRQFKKDIAPTAKELFDPKTNITYGAGYLDILTTRYLRKINNPISRRYCAIAAYNTGAGNVAKAFNLNRSTNINKALALINQFDSEGVYAQLINNLPYDETKKYLQKVSKLDIQYQKNLEQWNLNNKEVNHAK</sequence>
<dbReference type="InterPro" id="IPR008258">
    <property type="entry name" value="Transglycosylase_SLT_dom_1"/>
</dbReference>
<dbReference type="Proteomes" id="UP001620262">
    <property type="component" value="Unassembled WGS sequence"/>
</dbReference>
<evidence type="ECO:0000259" key="2">
    <source>
        <dbReference type="Pfam" id="PF01464"/>
    </source>
</evidence>
<keyword evidence="4" id="KW-1185">Reference proteome</keyword>
<dbReference type="SUPFAM" id="SSF53955">
    <property type="entry name" value="Lysozyme-like"/>
    <property type="match status" value="1"/>
</dbReference>
<reference evidence="3 4" key="1">
    <citation type="submission" date="2024-11" db="EMBL/GenBank/DDBJ databases">
        <title>The Natural Products Discovery Center: Release of the First 8490 Sequenced Strains for Exploring Actinobacteria Biosynthetic Diversity.</title>
        <authorList>
            <person name="Kalkreuter E."/>
            <person name="Kautsar S.A."/>
            <person name="Yang D."/>
            <person name="Bader C.D."/>
            <person name="Teijaro C.N."/>
            <person name="Fluegel L."/>
            <person name="Davis C.M."/>
            <person name="Simpson J.R."/>
            <person name="Lauterbach L."/>
            <person name="Steele A.D."/>
            <person name="Gui C."/>
            <person name="Meng S."/>
            <person name="Li G."/>
            <person name="Viehrig K."/>
            <person name="Ye F."/>
            <person name="Su P."/>
            <person name="Kiefer A.F."/>
            <person name="Nichols A."/>
            <person name="Cepeda A.J."/>
            <person name="Yan W."/>
            <person name="Fan B."/>
            <person name="Jiang Y."/>
            <person name="Adhikari A."/>
            <person name="Zheng C.-J."/>
            <person name="Schuster L."/>
            <person name="Cowan T.M."/>
            <person name="Smanski M.J."/>
            <person name="Chevrette M.G."/>
            <person name="De Carvalho L.P.S."/>
            <person name="Shen B."/>
        </authorList>
    </citation>
    <scope>NUCLEOTIDE SEQUENCE [LARGE SCALE GENOMIC DNA]</scope>
    <source>
        <strain evidence="3 4">NPDC078403</strain>
    </source>
</reference>
<comment type="caution">
    <text evidence="3">The sequence shown here is derived from an EMBL/GenBank/DDBJ whole genome shotgun (WGS) entry which is preliminary data.</text>
</comment>
<proteinExistence type="inferred from homology"/>
<name>A0ABW8KY11_9GAMM</name>